<evidence type="ECO:0000313" key="13">
    <source>
        <dbReference type="Proteomes" id="UP000306102"/>
    </source>
</evidence>
<dbReference type="STRING" id="542762.A0A4S4DN28"/>
<comment type="function">
    <text evidence="9">Transcription factor that binds specifically to a 5'-AA[AG]G-3' consensus core sequence.</text>
</comment>
<dbReference type="Proteomes" id="UP000306102">
    <property type="component" value="Unassembled WGS sequence"/>
</dbReference>
<dbReference type="GO" id="GO:0003677">
    <property type="term" value="F:DNA binding"/>
    <property type="evidence" value="ECO:0007669"/>
    <property type="project" value="UniProtKB-UniRule"/>
</dbReference>
<evidence type="ECO:0000256" key="7">
    <source>
        <dbReference type="ARBA" id="ARBA00023242"/>
    </source>
</evidence>
<feature type="region of interest" description="Disordered" evidence="10">
    <location>
        <begin position="126"/>
        <end position="185"/>
    </location>
</feature>
<keyword evidence="4 9" id="KW-0805">Transcription regulation</keyword>
<protein>
    <recommendedName>
        <fullName evidence="9">Dof zinc finger protein</fullName>
    </recommendedName>
</protein>
<feature type="compositionally biased region" description="Polar residues" evidence="10">
    <location>
        <begin position="145"/>
        <end position="155"/>
    </location>
</feature>
<dbReference type="AlphaFoldDB" id="A0A4S4DN28"/>
<feature type="domain" description="Dof-type" evidence="11">
    <location>
        <begin position="81"/>
        <end position="135"/>
    </location>
</feature>
<feature type="compositionally biased region" description="Pro residues" evidence="10">
    <location>
        <begin position="38"/>
        <end position="47"/>
    </location>
</feature>
<dbReference type="GO" id="GO:0005634">
    <property type="term" value="C:nucleus"/>
    <property type="evidence" value="ECO:0007669"/>
    <property type="project" value="UniProtKB-SubCell"/>
</dbReference>
<keyword evidence="2 8" id="KW-0863">Zinc-finger</keyword>
<evidence type="ECO:0000256" key="2">
    <source>
        <dbReference type="ARBA" id="ARBA00022771"/>
    </source>
</evidence>
<evidence type="ECO:0000256" key="6">
    <source>
        <dbReference type="ARBA" id="ARBA00023163"/>
    </source>
</evidence>
<gene>
    <name evidence="12" type="ORF">TEA_029251</name>
</gene>
<dbReference type="PROSITE" id="PS01361">
    <property type="entry name" value="ZF_DOF_1"/>
    <property type="match status" value="1"/>
</dbReference>
<evidence type="ECO:0000256" key="5">
    <source>
        <dbReference type="ARBA" id="ARBA00023125"/>
    </source>
</evidence>
<dbReference type="GO" id="GO:0008270">
    <property type="term" value="F:zinc ion binding"/>
    <property type="evidence" value="ECO:0007669"/>
    <property type="project" value="UniProtKB-KW"/>
</dbReference>
<dbReference type="PROSITE" id="PS50884">
    <property type="entry name" value="ZF_DOF_2"/>
    <property type="match status" value="1"/>
</dbReference>
<organism evidence="12 13">
    <name type="scientific">Camellia sinensis var. sinensis</name>
    <name type="common">China tea</name>
    <dbReference type="NCBI Taxonomy" id="542762"/>
    <lineage>
        <taxon>Eukaryota</taxon>
        <taxon>Viridiplantae</taxon>
        <taxon>Streptophyta</taxon>
        <taxon>Embryophyta</taxon>
        <taxon>Tracheophyta</taxon>
        <taxon>Spermatophyta</taxon>
        <taxon>Magnoliopsida</taxon>
        <taxon>eudicotyledons</taxon>
        <taxon>Gunneridae</taxon>
        <taxon>Pentapetalae</taxon>
        <taxon>asterids</taxon>
        <taxon>Ericales</taxon>
        <taxon>Theaceae</taxon>
        <taxon>Camellia</taxon>
    </lineage>
</organism>
<evidence type="ECO:0000256" key="1">
    <source>
        <dbReference type="ARBA" id="ARBA00022723"/>
    </source>
</evidence>
<feature type="compositionally biased region" description="Low complexity" evidence="10">
    <location>
        <begin position="156"/>
        <end position="167"/>
    </location>
</feature>
<evidence type="ECO:0000256" key="10">
    <source>
        <dbReference type="SAM" id="MobiDB-lite"/>
    </source>
</evidence>
<evidence type="ECO:0000256" key="9">
    <source>
        <dbReference type="RuleBase" id="RU369094"/>
    </source>
</evidence>
<evidence type="ECO:0000313" key="12">
    <source>
        <dbReference type="EMBL" id="THG04403.1"/>
    </source>
</evidence>
<dbReference type="InterPro" id="IPR045174">
    <property type="entry name" value="Dof"/>
</dbReference>
<comment type="subcellular location">
    <subcellularLocation>
        <location evidence="8 9">Nucleus</location>
    </subcellularLocation>
</comment>
<proteinExistence type="predicted"/>
<name>A0A4S4DN28_CAMSN</name>
<dbReference type="PANTHER" id="PTHR31992">
    <property type="entry name" value="DOF ZINC FINGER PROTEIN DOF1.4-RELATED"/>
    <property type="match status" value="1"/>
</dbReference>
<dbReference type="PANTHER" id="PTHR31992:SF191">
    <property type="entry name" value="DOF ZINC FINGER PROTEIN"/>
    <property type="match status" value="1"/>
</dbReference>
<dbReference type="InterPro" id="IPR003851">
    <property type="entry name" value="Znf_Dof"/>
</dbReference>
<dbReference type="GO" id="GO:0003700">
    <property type="term" value="F:DNA-binding transcription factor activity"/>
    <property type="evidence" value="ECO:0007669"/>
    <property type="project" value="UniProtKB-UniRule"/>
</dbReference>
<accession>A0A4S4DN28</accession>
<comment type="caution">
    <text evidence="12">The sequence shown here is derived from an EMBL/GenBank/DDBJ whole genome shotgun (WGS) entry which is preliminary data.</text>
</comment>
<evidence type="ECO:0000256" key="8">
    <source>
        <dbReference type="PROSITE-ProRule" id="PRU00071"/>
    </source>
</evidence>
<keyword evidence="3 9" id="KW-0862">Zinc</keyword>
<dbReference type="EMBL" id="SDRB02010777">
    <property type="protein sequence ID" value="THG04403.1"/>
    <property type="molecule type" value="Genomic_DNA"/>
</dbReference>
<keyword evidence="5 8" id="KW-0238">DNA-binding</keyword>
<keyword evidence="7 8" id="KW-0539">Nucleus</keyword>
<dbReference type="Pfam" id="PF02701">
    <property type="entry name" value="Zn_ribbon_Dof"/>
    <property type="match status" value="1"/>
</dbReference>
<sequence length="316" mass="33928">MVFSSVPVYLDHPNWHHQLQQQNYHHQQGGVTENSQLQPPPPSPPPQLSGGIGGSDGGSVRPGSMVDRARIAKIPLPEAGLNCPRCDSTNTKFCYFNNYSLSQPRHFCKTCRRYWTRGGALRSVPVGGGCRRSKKIKNNSSSKSQVTSENRTRPNSKSTSASPSSCSTDNNISGGSGHFPPPPQFPFMAALQNLAQYGGGGGGNNIGSNIAEFQAQMAAAGGGGGVEQWRLPFLGGLETPTNLLYPSYQSQGFEAQSSGISTQIGSVKMEENMNNQGLNFPRQFMGMTENYQYCGGIGNTWNEFAGVNSSSTSHLL</sequence>
<feature type="region of interest" description="Disordered" evidence="10">
    <location>
        <begin position="20"/>
        <end position="63"/>
    </location>
</feature>
<keyword evidence="1 9" id="KW-0479">Metal-binding</keyword>
<keyword evidence="6 9" id="KW-0804">Transcription</keyword>
<reference evidence="12 13" key="1">
    <citation type="journal article" date="2018" name="Proc. Natl. Acad. Sci. U.S.A.">
        <title>Draft genome sequence of Camellia sinensis var. sinensis provides insights into the evolution of the tea genome and tea quality.</title>
        <authorList>
            <person name="Wei C."/>
            <person name="Yang H."/>
            <person name="Wang S."/>
            <person name="Zhao J."/>
            <person name="Liu C."/>
            <person name="Gao L."/>
            <person name="Xia E."/>
            <person name="Lu Y."/>
            <person name="Tai Y."/>
            <person name="She G."/>
            <person name="Sun J."/>
            <person name="Cao H."/>
            <person name="Tong W."/>
            <person name="Gao Q."/>
            <person name="Li Y."/>
            <person name="Deng W."/>
            <person name="Jiang X."/>
            <person name="Wang W."/>
            <person name="Chen Q."/>
            <person name="Zhang S."/>
            <person name="Li H."/>
            <person name="Wu J."/>
            <person name="Wang P."/>
            <person name="Li P."/>
            <person name="Shi C."/>
            <person name="Zheng F."/>
            <person name="Jian J."/>
            <person name="Huang B."/>
            <person name="Shan D."/>
            <person name="Shi M."/>
            <person name="Fang C."/>
            <person name="Yue Y."/>
            <person name="Li F."/>
            <person name="Li D."/>
            <person name="Wei S."/>
            <person name="Han B."/>
            <person name="Jiang C."/>
            <person name="Yin Y."/>
            <person name="Xia T."/>
            <person name="Zhang Z."/>
            <person name="Bennetzen J.L."/>
            <person name="Zhao S."/>
            <person name="Wan X."/>
        </authorList>
    </citation>
    <scope>NUCLEOTIDE SEQUENCE [LARGE SCALE GENOMIC DNA]</scope>
    <source>
        <strain evidence="13">cv. Shuchazao</strain>
        <tissue evidence="12">Leaf</tissue>
    </source>
</reference>
<keyword evidence="13" id="KW-1185">Reference proteome</keyword>
<evidence type="ECO:0000256" key="3">
    <source>
        <dbReference type="ARBA" id="ARBA00022833"/>
    </source>
</evidence>
<evidence type="ECO:0000256" key="4">
    <source>
        <dbReference type="ARBA" id="ARBA00023015"/>
    </source>
</evidence>
<evidence type="ECO:0000259" key="11">
    <source>
        <dbReference type="PROSITE" id="PS50884"/>
    </source>
</evidence>